<dbReference type="InterPro" id="IPR002716">
    <property type="entry name" value="PIN_dom"/>
</dbReference>
<keyword evidence="5" id="KW-0460">Magnesium</keyword>
<keyword evidence="2 5" id="KW-0540">Nuclease</keyword>
<keyword evidence="5" id="KW-0800">Toxin</keyword>
<name>A0ABY4TPS9_9SPHN</name>
<evidence type="ECO:0000313" key="8">
    <source>
        <dbReference type="Proteomes" id="UP001055580"/>
    </source>
</evidence>
<evidence type="ECO:0000256" key="4">
    <source>
        <dbReference type="ARBA" id="ARBA00022801"/>
    </source>
</evidence>
<dbReference type="EC" id="3.1.-.-" evidence="5"/>
<dbReference type="Gene3D" id="3.40.50.1010">
    <property type="entry name" value="5'-nuclease"/>
    <property type="match status" value="1"/>
</dbReference>
<comment type="similarity">
    <text evidence="5">Belongs to the PINc/VapC protein family.</text>
</comment>
<accession>A0ABY4TPS9</accession>
<keyword evidence="4 5" id="KW-0378">Hydrolase</keyword>
<evidence type="ECO:0000256" key="1">
    <source>
        <dbReference type="ARBA" id="ARBA00022649"/>
    </source>
</evidence>
<dbReference type="PANTHER" id="PTHR35901">
    <property type="entry name" value="RIBONUCLEASE VAPC3"/>
    <property type="match status" value="1"/>
</dbReference>
<dbReference type="SUPFAM" id="SSF88723">
    <property type="entry name" value="PIN domain-like"/>
    <property type="match status" value="1"/>
</dbReference>
<evidence type="ECO:0000259" key="6">
    <source>
        <dbReference type="Pfam" id="PF01850"/>
    </source>
</evidence>
<proteinExistence type="inferred from homology"/>
<comment type="cofactor">
    <cofactor evidence="5">
        <name>Mg(2+)</name>
        <dbReference type="ChEBI" id="CHEBI:18420"/>
    </cofactor>
</comment>
<dbReference type="HAMAP" id="MF_00265">
    <property type="entry name" value="VapC_Nob1"/>
    <property type="match status" value="1"/>
</dbReference>
<evidence type="ECO:0000256" key="3">
    <source>
        <dbReference type="ARBA" id="ARBA00022723"/>
    </source>
</evidence>
<evidence type="ECO:0000256" key="2">
    <source>
        <dbReference type="ARBA" id="ARBA00022722"/>
    </source>
</evidence>
<evidence type="ECO:0000313" key="7">
    <source>
        <dbReference type="EMBL" id="URW74390.1"/>
    </source>
</evidence>
<keyword evidence="3 5" id="KW-0479">Metal-binding</keyword>
<gene>
    <name evidence="5" type="primary">vapC</name>
    <name evidence="7" type="ORF">M9980_07250</name>
</gene>
<reference evidence="7" key="1">
    <citation type="submission" date="2022-05" db="EMBL/GenBank/DDBJ databases">
        <title>Sphingomonas sp. strain RMG20 Genome sequencing and assembly.</title>
        <authorList>
            <person name="Kim I."/>
        </authorList>
    </citation>
    <scope>NUCLEOTIDE SEQUENCE</scope>
    <source>
        <strain evidence="7">RMG20</strain>
    </source>
</reference>
<dbReference type="InterPro" id="IPR022907">
    <property type="entry name" value="VapC_family"/>
</dbReference>
<evidence type="ECO:0000256" key="5">
    <source>
        <dbReference type="HAMAP-Rule" id="MF_00265"/>
    </source>
</evidence>
<keyword evidence="8" id="KW-1185">Reference proteome</keyword>
<dbReference type="RefSeq" id="WP_250748210.1">
    <property type="nucleotide sequence ID" value="NZ_CP098401.1"/>
</dbReference>
<feature type="binding site" evidence="5">
    <location>
        <position position="110"/>
    </location>
    <ligand>
        <name>Mg(2+)</name>
        <dbReference type="ChEBI" id="CHEBI:18420"/>
    </ligand>
</feature>
<dbReference type="Proteomes" id="UP001055580">
    <property type="component" value="Chromosome"/>
</dbReference>
<comment type="function">
    <text evidence="5">Toxic component of a toxin-antitoxin (TA) system. An RNase.</text>
</comment>
<dbReference type="InterPro" id="IPR051619">
    <property type="entry name" value="TypeII_TA_RNase_PINc/VapC"/>
</dbReference>
<dbReference type="EMBL" id="CP098401">
    <property type="protein sequence ID" value="URW74390.1"/>
    <property type="molecule type" value="Genomic_DNA"/>
</dbReference>
<keyword evidence="1 5" id="KW-1277">Toxin-antitoxin system</keyword>
<feature type="binding site" evidence="5">
    <location>
        <position position="11"/>
    </location>
    <ligand>
        <name>Mg(2+)</name>
        <dbReference type="ChEBI" id="CHEBI:18420"/>
    </ligand>
</feature>
<feature type="domain" description="PIN" evidence="6">
    <location>
        <begin position="9"/>
        <end position="135"/>
    </location>
</feature>
<dbReference type="PANTHER" id="PTHR35901:SF1">
    <property type="entry name" value="EXONUCLEASE VAPC9"/>
    <property type="match status" value="1"/>
</dbReference>
<protein>
    <recommendedName>
        <fullName evidence="5">Ribonuclease VapC</fullName>
        <shortName evidence="5">RNase VapC</shortName>
        <ecNumber evidence="5">3.1.-.-</ecNumber>
    </recommendedName>
    <alternativeName>
        <fullName evidence="5">Toxin VapC</fullName>
    </alternativeName>
</protein>
<dbReference type="Pfam" id="PF01850">
    <property type="entry name" value="PIN"/>
    <property type="match status" value="1"/>
</dbReference>
<organism evidence="7 8">
    <name type="scientific">Sphingomonas donggukensis</name>
    <dbReference type="NCBI Taxonomy" id="2949093"/>
    <lineage>
        <taxon>Bacteria</taxon>
        <taxon>Pseudomonadati</taxon>
        <taxon>Pseudomonadota</taxon>
        <taxon>Alphaproteobacteria</taxon>
        <taxon>Sphingomonadales</taxon>
        <taxon>Sphingomonadaceae</taxon>
        <taxon>Sphingomonas</taxon>
    </lineage>
</organism>
<dbReference type="InterPro" id="IPR029060">
    <property type="entry name" value="PIN-like_dom_sf"/>
</dbReference>
<dbReference type="CDD" id="cd09874">
    <property type="entry name" value="PIN_MT3492-like"/>
    <property type="match status" value="1"/>
</dbReference>
<sequence>MATKPAPLYLDASVIIAMHVQEQSTAAAWDVTAPDGMTVVVSDFGMGEAASALARHVRTRLFTPAQADAAWSDVDLWCSRMARSVDVTATDVALATQFVLRYELKLRLPDAVHLACAIRLDAALATLDLRLFDAAESLGHPTVLPGA</sequence>